<dbReference type="Proteomes" id="UP001256827">
    <property type="component" value="Chromosome"/>
</dbReference>
<organism evidence="3 4">
    <name type="scientific">Brevibacillus brevis</name>
    <name type="common">Bacillus brevis</name>
    <dbReference type="NCBI Taxonomy" id="1393"/>
    <lineage>
        <taxon>Bacteria</taxon>
        <taxon>Bacillati</taxon>
        <taxon>Bacillota</taxon>
        <taxon>Bacilli</taxon>
        <taxon>Bacillales</taxon>
        <taxon>Paenibacillaceae</taxon>
        <taxon>Brevibacillus</taxon>
    </lineage>
</organism>
<accession>A0ABY9T942</accession>
<reference evidence="3 4" key="1">
    <citation type="submission" date="2023-09" db="EMBL/GenBank/DDBJ databases">
        <title>Complete Genome and Methylome dissection of Bacillus brevis NEB573 original source of BbsI restriction endonuclease.</title>
        <authorList>
            <person name="Fomenkov A."/>
            <person name="Roberts R.D."/>
        </authorList>
    </citation>
    <scope>NUCLEOTIDE SEQUENCE [LARGE SCALE GENOMIC DNA]</scope>
    <source>
        <strain evidence="3 4">NEB573</strain>
    </source>
</reference>
<keyword evidence="1" id="KW-0812">Transmembrane</keyword>
<proteinExistence type="predicted"/>
<dbReference type="RefSeq" id="WP_310771028.1">
    <property type="nucleotide sequence ID" value="NZ_CP134050.1"/>
</dbReference>
<keyword evidence="4" id="KW-1185">Reference proteome</keyword>
<feature type="domain" description="DUF4179" evidence="2">
    <location>
        <begin position="93"/>
        <end position="181"/>
    </location>
</feature>
<feature type="transmembrane region" description="Helical" evidence="1">
    <location>
        <begin position="100"/>
        <end position="123"/>
    </location>
</feature>
<keyword evidence="1" id="KW-0472">Membrane</keyword>
<dbReference type="EMBL" id="CP134050">
    <property type="protein sequence ID" value="WNC16399.1"/>
    <property type="molecule type" value="Genomic_DNA"/>
</dbReference>
<evidence type="ECO:0000256" key="1">
    <source>
        <dbReference type="SAM" id="Phobius"/>
    </source>
</evidence>
<dbReference type="InterPro" id="IPR025436">
    <property type="entry name" value="DUF4179"/>
</dbReference>
<evidence type="ECO:0000313" key="4">
    <source>
        <dbReference type="Proteomes" id="UP001256827"/>
    </source>
</evidence>
<dbReference type="Gene3D" id="2.60.40.1630">
    <property type="entry name" value="bacillus anthracis domain"/>
    <property type="match status" value="1"/>
</dbReference>
<sequence length="537" mass="59850">MKCSDCRHRLLLTFEDESALSQDKGIQEHLASCAACRAMLSRLRMEGEVVTEAIGLERLPDSFTRSVLDQLEPYSPQQVPDVSAAPLSPRKRRKATWRRAAVAVCAAVFLGMAAGSYISPAFAAYVSSFMSRIGGELGLKRAVEQGFGIAVNQAVTDQGITLRIKDIVADPTRLVVSYVLEDENGKEPPNLFVPAYEGNRIYLTDEAGNMINESPDVFQQGRGYADYTFMLKSPPNDLVLHFDITDMKPAAKKQGSWKLEVPVNFEKSREASSYTPIGASYSSPHGIDFTLEGVTYGPSATRFTLGTRRTPEEKERLKEWSKQGRDGASLGEYSLEYHIEDQAGRFVAGLSSDPPEDNRHIYFTPGYSSPPEHTEDDTWRWYGAFVPSQSPEELWFVLDAIVKTEAADFSIQFRPSELSAAPVTKRYEEFSSSYTVKNMRQGTDPETNEPVWLIELVGMMPESDFPAWRLADETGLEYEVRTDYSTSSVSGDANGNMLEQTLIVKGMPALPKNLTLSLKTVKKRYDDLNWKVALPSK</sequence>
<evidence type="ECO:0000259" key="2">
    <source>
        <dbReference type="Pfam" id="PF13786"/>
    </source>
</evidence>
<gene>
    <name evidence="3" type="ORF">RGB73_08805</name>
</gene>
<dbReference type="Pfam" id="PF13786">
    <property type="entry name" value="DUF4179"/>
    <property type="match status" value="1"/>
</dbReference>
<protein>
    <submittedName>
        <fullName evidence="3">DUF4179 domain-containing protein</fullName>
    </submittedName>
</protein>
<name>A0ABY9T942_BREBE</name>
<keyword evidence="1" id="KW-1133">Transmembrane helix</keyword>
<evidence type="ECO:0000313" key="3">
    <source>
        <dbReference type="EMBL" id="WNC16399.1"/>
    </source>
</evidence>